<dbReference type="PANTHER" id="PTHR13326">
    <property type="entry name" value="TRNA PSEUDOURIDINE SYNTHASE D"/>
    <property type="match status" value="1"/>
</dbReference>
<dbReference type="Pfam" id="PF01142">
    <property type="entry name" value="TruD"/>
    <property type="match status" value="1"/>
</dbReference>
<dbReference type="OrthoDB" id="447290at2759"/>
<dbReference type="PIRSF" id="PIRSF037016">
    <property type="entry name" value="Pseudouridin_synth_euk_prd"/>
    <property type="match status" value="1"/>
</dbReference>
<evidence type="ECO:0000313" key="5">
    <source>
        <dbReference type="Proteomes" id="UP000515123"/>
    </source>
</evidence>
<dbReference type="InterPro" id="IPR056963">
    <property type="entry name" value="PUS7L_N"/>
</dbReference>
<evidence type="ECO:0000313" key="7">
    <source>
        <dbReference type="RefSeq" id="XP_020086832.1"/>
    </source>
</evidence>
<evidence type="ECO:0000259" key="4">
    <source>
        <dbReference type="PROSITE" id="PS50984"/>
    </source>
</evidence>
<keyword evidence="2" id="KW-0413">Isomerase</keyword>
<dbReference type="InterPro" id="IPR011760">
    <property type="entry name" value="PsdUridine_synth_TruD_insert"/>
</dbReference>
<name>A0A6P5ESX5_ANACO</name>
<reference evidence="6 7" key="2">
    <citation type="submission" date="2025-04" db="UniProtKB">
        <authorList>
            <consortium name="RefSeq"/>
        </authorList>
    </citation>
    <scope>IDENTIFICATION</scope>
    <source>
        <tissue evidence="6 7">Leaf</tissue>
    </source>
</reference>
<dbReference type="GO" id="GO:0001522">
    <property type="term" value="P:pseudouridine synthesis"/>
    <property type="evidence" value="ECO:0007669"/>
    <property type="project" value="InterPro"/>
</dbReference>
<reference evidence="5" key="1">
    <citation type="journal article" date="2015" name="Nat. Genet.">
        <title>The pineapple genome and the evolution of CAM photosynthesis.</title>
        <authorList>
            <person name="Ming R."/>
            <person name="VanBuren R."/>
            <person name="Wai C.M."/>
            <person name="Tang H."/>
            <person name="Schatz M.C."/>
            <person name="Bowers J.E."/>
            <person name="Lyons E."/>
            <person name="Wang M.L."/>
            <person name="Chen J."/>
            <person name="Biggers E."/>
            <person name="Zhang J."/>
            <person name="Huang L."/>
            <person name="Zhang L."/>
            <person name="Miao W."/>
            <person name="Zhang J."/>
            <person name="Ye Z."/>
            <person name="Miao C."/>
            <person name="Lin Z."/>
            <person name="Wang H."/>
            <person name="Zhou H."/>
            <person name="Yim W.C."/>
            <person name="Priest H.D."/>
            <person name="Zheng C."/>
            <person name="Woodhouse M."/>
            <person name="Edger P.P."/>
            <person name="Guyot R."/>
            <person name="Guo H.B."/>
            <person name="Guo H."/>
            <person name="Zheng G."/>
            <person name="Singh R."/>
            <person name="Sharma A."/>
            <person name="Min X."/>
            <person name="Zheng Y."/>
            <person name="Lee H."/>
            <person name="Gurtowski J."/>
            <person name="Sedlazeck F.J."/>
            <person name="Harkess A."/>
            <person name="McKain M.R."/>
            <person name="Liao Z."/>
            <person name="Fang J."/>
            <person name="Liu J."/>
            <person name="Zhang X."/>
            <person name="Zhang Q."/>
            <person name="Hu W."/>
            <person name="Qin Y."/>
            <person name="Wang K."/>
            <person name="Chen L.Y."/>
            <person name="Shirley N."/>
            <person name="Lin Y.R."/>
            <person name="Liu L.Y."/>
            <person name="Hernandez A.G."/>
            <person name="Wright C.L."/>
            <person name="Bulone V."/>
            <person name="Tuskan G.A."/>
            <person name="Heath K."/>
            <person name="Zee F."/>
            <person name="Moore P.H."/>
            <person name="Sunkar R."/>
            <person name="Leebens-Mack J.H."/>
            <person name="Mockler T."/>
            <person name="Bennetzen J.L."/>
            <person name="Freeling M."/>
            <person name="Sankoff D."/>
            <person name="Paterson A.H."/>
            <person name="Zhu X."/>
            <person name="Yang X."/>
            <person name="Smith J.A."/>
            <person name="Cushman J.C."/>
            <person name="Paull R.E."/>
            <person name="Yu Q."/>
        </authorList>
    </citation>
    <scope>NUCLEOTIDE SEQUENCE [LARGE SCALE GENOMIC DNA]</scope>
    <source>
        <strain evidence="5">cv. F153</strain>
    </source>
</reference>
<feature type="compositionally biased region" description="Basic and acidic residues" evidence="3">
    <location>
        <begin position="218"/>
        <end position="230"/>
    </location>
</feature>
<dbReference type="AlphaFoldDB" id="A0A6P5ESX5"/>
<comment type="similarity">
    <text evidence="1">Belongs to the pseudouridine synthase TruD family.</text>
</comment>
<dbReference type="GO" id="GO:0005634">
    <property type="term" value="C:nucleus"/>
    <property type="evidence" value="ECO:0007669"/>
    <property type="project" value="TreeGrafter"/>
</dbReference>
<dbReference type="FunFam" id="3.30.2350.20:FF:000006">
    <property type="entry name" value="Multisubstrate pseudouridine synthase 7"/>
    <property type="match status" value="1"/>
</dbReference>
<dbReference type="GO" id="GO:0003723">
    <property type="term" value="F:RNA binding"/>
    <property type="evidence" value="ECO:0007669"/>
    <property type="project" value="InterPro"/>
</dbReference>
<dbReference type="GeneID" id="109709160"/>
<dbReference type="GO" id="GO:0009982">
    <property type="term" value="F:pseudouridine synthase activity"/>
    <property type="evidence" value="ECO:0007669"/>
    <property type="project" value="InterPro"/>
</dbReference>
<feature type="region of interest" description="Disordered" evidence="3">
    <location>
        <begin position="202"/>
        <end position="230"/>
    </location>
</feature>
<dbReference type="PANTHER" id="PTHR13326:SF21">
    <property type="entry name" value="PSEUDOURIDYLATE SYNTHASE PUS7L"/>
    <property type="match status" value="1"/>
</dbReference>
<sequence length="723" mass="80359">MRASPFQNPPLLAALLLKPFFFPFRPSSSSSSSSLSLPGKTLAMAKTLDESHVGISCYVSSLPGFRGVLKQRYADFIVNEVDGDGKIVRLTTVDLPPNVDDDKEEEKSPSIDKDYSSEIESFRSLCGDADAEALKELLGRISSSPESDVLPIILSPDSDKSHRADVHNFFKKNFNFLVTDTVEGSDGNERCIRVRFSLKEAGGGSRRGKKRKNTGHSDSNDGRPFDSRGSDSWPEHLGKFLRFHLYKENKDTQEALGVIGKMLGIQQRSFGFAGTKDKRSISTQRATIFKLHANRLAALNSRLFGIKVGDFSYVREGLVLGQLFGNRFTITLRGVVADSEETVKTAADGLGKNGFINYYGLQRFGSGSVPTHLVGAALLRGEWKDAVYLILDPREGERADVREAREFYKEHGNIDATLRKLPRHLVAERAVLQCLKKCPGNYLQALKAIPRTLRMMYVHSYQSYLWNHAVSMRVQKYGVSQVALGDLVYCKDSSPVDMVKVDSSETEDDLNDGSLLEESGEEIPDEKVQFVKTVDSEDLQKGTYTFEDVVLPLPGSRIIYPGNEVANLYHEMATKDGISLIESAHGVKEFSITSMKGGYRRVFQRPIDYRWELRTYTDDNISLAETDLDIMSKSTPSDLTRKELLTNGDSAKKLASQKSKGEIDMELSKVDSISNSDALLPKMALKMEFTLPASCYATMAIRELQKSTTSQVAFHKTLNPCTG</sequence>
<evidence type="ECO:0000256" key="2">
    <source>
        <dbReference type="ARBA" id="ARBA00023235"/>
    </source>
</evidence>
<gene>
    <name evidence="6 7" type="primary">LOC109709160</name>
</gene>
<dbReference type="InterPro" id="IPR020103">
    <property type="entry name" value="PsdUridine_synth_cat_dom_sf"/>
</dbReference>
<evidence type="ECO:0000256" key="3">
    <source>
        <dbReference type="SAM" id="MobiDB-lite"/>
    </source>
</evidence>
<evidence type="ECO:0000313" key="6">
    <source>
        <dbReference type="RefSeq" id="XP_020086831.1"/>
    </source>
</evidence>
<evidence type="ECO:0000256" key="1">
    <source>
        <dbReference type="ARBA" id="ARBA00007953"/>
    </source>
</evidence>
<organism evidence="6">
    <name type="scientific">Ananas comosus</name>
    <name type="common">Pineapple</name>
    <name type="synonym">Ananas ananas</name>
    <dbReference type="NCBI Taxonomy" id="4615"/>
    <lineage>
        <taxon>Eukaryota</taxon>
        <taxon>Viridiplantae</taxon>
        <taxon>Streptophyta</taxon>
        <taxon>Embryophyta</taxon>
        <taxon>Tracheophyta</taxon>
        <taxon>Spermatophyta</taxon>
        <taxon>Magnoliopsida</taxon>
        <taxon>Liliopsida</taxon>
        <taxon>Poales</taxon>
        <taxon>Bromeliaceae</taxon>
        <taxon>Bromelioideae</taxon>
        <taxon>Ananas</taxon>
    </lineage>
</organism>
<dbReference type="InterPro" id="IPR001656">
    <property type="entry name" value="PsdUridine_synth_TruD"/>
</dbReference>
<dbReference type="PROSITE" id="PS50984">
    <property type="entry name" value="TRUD"/>
    <property type="match status" value="1"/>
</dbReference>
<dbReference type="RefSeq" id="XP_020086832.1">
    <property type="nucleotide sequence ID" value="XM_020231243.1"/>
</dbReference>
<dbReference type="InterPro" id="IPR042214">
    <property type="entry name" value="TruD_catalytic"/>
</dbReference>
<dbReference type="Pfam" id="PF23943">
    <property type="entry name" value="PUS7L_N"/>
    <property type="match status" value="1"/>
</dbReference>
<protein>
    <submittedName>
        <fullName evidence="6 7">Multisubstrate pseudouridine synthase 7 isoform X1</fullName>
    </submittedName>
</protein>
<dbReference type="Proteomes" id="UP000515123">
    <property type="component" value="Linkage group 4"/>
</dbReference>
<dbReference type="NCBIfam" id="TIGR00094">
    <property type="entry name" value="tRNA_TruD_broad"/>
    <property type="match status" value="1"/>
</dbReference>
<dbReference type="Gene3D" id="3.30.2350.20">
    <property type="entry name" value="TruD, catalytic domain"/>
    <property type="match status" value="2"/>
</dbReference>
<dbReference type="RefSeq" id="XP_020086831.1">
    <property type="nucleotide sequence ID" value="XM_020231242.1"/>
</dbReference>
<keyword evidence="5" id="KW-1185">Reference proteome</keyword>
<feature type="domain" description="TRUD" evidence="4">
    <location>
        <begin position="354"/>
        <end position="605"/>
    </location>
</feature>
<proteinExistence type="inferred from homology"/>
<accession>A0A6P5ESX5</accession>
<dbReference type="CDD" id="cd02576">
    <property type="entry name" value="PseudoU_synth_ScPUS7"/>
    <property type="match status" value="1"/>
</dbReference>
<dbReference type="SUPFAM" id="SSF55120">
    <property type="entry name" value="Pseudouridine synthase"/>
    <property type="match status" value="1"/>
</dbReference>